<dbReference type="InterPro" id="IPR047662">
    <property type="entry name" value="SemiSWEET"/>
</dbReference>
<dbReference type="Gene3D" id="1.20.1280.290">
    <property type="match status" value="1"/>
</dbReference>
<evidence type="ECO:0000256" key="5">
    <source>
        <dbReference type="SAM" id="Phobius"/>
    </source>
</evidence>
<dbReference type="RefSeq" id="WP_190432616.1">
    <property type="nucleotide sequence ID" value="NZ_JAMPKM010000007.1"/>
</dbReference>
<feature type="transmembrane region" description="Helical" evidence="5">
    <location>
        <begin position="36"/>
        <end position="56"/>
    </location>
</feature>
<feature type="transmembrane region" description="Helical" evidence="5">
    <location>
        <begin position="6"/>
        <end position="24"/>
    </location>
</feature>
<protein>
    <submittedName>
        <fullName evidence="6">SemiSWEET transporter</fullName>
    </submittedName>
</protein>
<evidence type="ECO:0000313" key="7">
    <source>
        <dbReference type="Proteomes" id="UP001464891"/>
    </source>
</evidence>
<keyword evidence="7" id="KW-1185">Reference proteome</keyword>
<comment type="subcellular location">
    <subcellularLocation>
        <location evidence="1">Membrane</location>
        <topology evidence="1">Multi-pass membrane protein</topology>
    </subcellularLocation>
</comment>
<keyword evidence="2 5" id="KW-0812">Transmembrane</keyword>
<dbReference type="EMBL" id="JAMPKM010000007">
    <property type="protein sequence ID" value="MEP0818151.1"/>
    <property type="molecule type" value="Genomic_DNA"/>
</dbReference>
<gene>
    <name evidence="6" type="ORF">NC998_13700</name>
</gene>
<evidence type="ECO:0000256" key="2">
    <source>
        <dbReference type="ARBA" id="ARBA00022692"/>
    </source>
</evidence>
<sequence length="85" mass="9451">MDAVTLLGLVAAALTTTAFLPQLLKTWRSKSAKDVSLWMLITFSTGVFLWLIYGLYIQSLPVIIANSVTFVLSSINLILKIRYES</sequence>
<feature type="transmembrane region" description="Helical" evidence="5">
    <location>
        <begin position="62"/>
        <end position="79"/>
    </location>
</feature>
<proteinExistence type="predicted"/>
<accession>A0ABV0JAS6</accession>
<evidence type="ECO:0000256" key="4">
    <source>
        <dbReference type="ARBA" id="ARBA00023136"/>
    </source>
</evidence>
<dbReference type="Proteomes" id="UP001464891">
    <property type="component" value="Unassembled WGS sequence"/>
</dbReference>
<keyword evidence="3 5" id="KW-1133">Transmembrane helix</keyword>
<dbReference type="NCBIfam" id="NF037968">
    <property type="entry name" value="SemiSWEET_2"/>
    <property type="match status" value="1"/>
</dbReference>
<evidence type="ECO:0000256" key="1">
    <source>
        <dbReference type="ARBA" id="ARBA00004141"/>
    </source>
</evidence>
<dbReference type="Pfam" id="PF04193">
    <property type="entry name" value="PQ-loop"/>
    <property type="match status" value="1"/>
</dbReference>
<reference evidence="6 7" key="1">
    <citation type="submission" date="2022-04" db="EMBL/GenBank/DDBJ databases">
        <title>Positive selection, recombination, and allopatry shape intraspecific diversity of widespread and dominant cyanobacteria.</title>
        <authorList>
            <person name="Wei J."/>
            <person name="Shu W."/>
            <person name="Hu C."/>
        </authorList>
    </citation>
    <scope>NUCLEOTIDE SEQUENCE [LARGE SCALE GENOMIC DNA]</scope>
    <source>
        <strain evidence="6 7">GB2-A4</strain>
    </source>
</reference>
<comment type="caution">
    <text evidence="6">The sequence shown here is derived from an EMBL/GenBank/DDBJ whole genome shotgun (WGS) entry which is preliminary data.</text>
</comment>
<evidence type="ECO:0000256" key="3">
    <source>
        <dbReference type="ARBA" id="ARBA00022989"/>
    </source>
</evidence>
<keyword evidence="4 5" id="KW-0472">Membrane</keyword>
<organism evidence="6 7">
    <name type="scientific">Trichocoleus desertorum GB2-A4</name>
    <dbReference type="NCBI Taxonomy" id="2933944"/>
    <lineage>
        <taxon>Bacteria</taxon>
        <taxon>Bacillati</taxon>
        <taxon>Cyanobacteriota</taxon>
        <taxon>Cyanophyceae</taxon>
        <taxon>Leptolyngbyales</taxon>
        <taxon>Trichocoleusaceae</taxon>
        <taxon>Trichocoleus</taxon>
    </lineage>
</organism>
<name>A0ABV0JAS6_9CYAN</name>
<dbReference type="InterPro" id="IPR006603">
    <property type="entry name" value="PQ-loop_rpt"/>
</dbReference>
<evidence type="ECO:0000313" key="6">
    <source>
        <dbReference type="EMBL" id="MEP0818151.1"/>
    </source>
</evidence>